<dbReference type="InterPro" id="IPR020827">
    <property type="entry name" value="Asparaginase/glutaminase_AS1"/>
</dbReference>
<feature type="active site" evidence="5 6">
    <location>
        <position position="78"/>
    </location>
</feature>
<dbReference type="InterPro" id="IPR006033">
    <property type="entry name" value="AsnA_fam"/>
</dbReference>
<keyword evidence="4 5" id="KW-0648">Protein biosynthesis</keyword>
<dbReference type="OrthoDB" id="371959at2157"/>
<dbReference type="AlphaFoldDB" id="A0A8J7W5H2"/>
<dbReference type="InterPro" id="IPR006034">
    <property type="entry name" value="Asparaginase/glutaminase-like"/>
</dbReference>
<accession>A0A8J7W5H2</accession>
<feature type="domain" description="L-asparaginase N-terminal" evidence="9">
    <location>
        <begin position="72"/>
        <end position="253"/>
    </location>
</feature>
<sequence>MKAGDRVLCSPGREETEGIFIAEREGMAVVKLKSGYNIGVTASDIQFIGAGDQNRVSPPDVIQNPNLPLFSIISTGGTIASRVDYRTGAVTSQSNAEEIIRAIPRLGALGQYRTRQPFTTLSENIQPSMWMDLARAVYEEITNGARGVIVTHGTDTMAYSASALSFMLTTPVPVIFVGSQRSADRPSSDNIMNMLCSVAAAGADLGEVAVCMHATANDDICAIHRATRVRKMHTSRRDAFQSIGIPPIATVTYPNLLVSTDRDAIRRASNEASLADRLEERCSLISFHPGMSPAILEGYRSCRGIIITGTGLGHTSTELIGIIRELIEDGTTVVMTTQCLRGRVCDRVYDTGRDLMAAGVIEGEDMLPETALVKLMWVLGQTDEPDEIKRMMQANLKGEINRRSAHGL</sequence>
<dbReference type="SUPFAM" id="SSF53774">
    <property type="entry name" value="Glutaminase/Asparaginase"/>
    <property type="match status" value="1"/>
</dbReference>
<dbReference type="GO" id="GO:0006412">
    <property type="term" value="P:translation"/>
    <property type="evidence" value="ECO:0007669"/>
    <property type="project" value="UniProtKB-UniRule"/>
</dbReference>
<dbReference type="PROSITE" id="PS00144">
    <property type="entry name" value="ASN_GLN_ASE_1"/>
    <property type="match status" value="1"/>
</dbReference>
<feature type="domain" description="Asparaginase/glutaminase C-terminal" evidence="10">
    <location>
        <begin position="284"/>
        <end position="392"/>
    </location>
</feature>
<evidence type="ECO:0000256" key="1">
    <source>
        <dbReference type="ARBA" id="ARBA00022598"/>
    </source>
</evidence>
<protein>
    <recommendedName>
        <fullName evidence="5 8">Glutamyl-tRNA(Gln) amidotransferase subunit D</fullName>
        <shortName evidence="5">Glu-ADT subunit D</shortName>
        <ecNumber evidence="5 8">6.3.5.-</ecNumber>
    </recommendedName>
</protein>
<dbReference type="InterPro" id="IPR037222">
    <property type="entry name" value="GatD_N_sf"/>
</dbReference>
<dbReference type="Gene3D" id="2.30.30.520">
    <property type="match status" value="1"/>
</dbReference>
<comment type="catalytic activity">
    <reaction evidence="5 8">
        <text>L-glutamyl-tRNA(Gln) + L-glutamine + ATP + H2O = L-glutaminyl-tRNA(Gln) + L-glutamate + ADP + phosphate + H(+)</text>
        <dbReference type="Rhea" id="RHEA:17521"/>
        <dbReference type="Rhea" id="RHEA-COMP:9681"/>
        <dbReference type="Rhea" id="RHEA-COMP:9684"/>
        <dbReference type="ChEBI" id="CHEBI:15377"/>
        <dbReference type="ChEBI" id="CHEBI:15378"/>
        <dbReference type="ChEBI" id="CHEBI:29985"/>
        <dbReference type="ChEBI" id="CHEBI:30616"/>
        <dbReference type="ChEBI" id="CHEBI:43474"/>
        <dbReference type="ChEBI" id="CHEBI:58359"/>
        <dbReference type="ChEBI" id="CHEBI:78520"/>
        <dbReference type="ChEBI" id="CHEBI:78521"/>
        <dbReference type="ChEBI" id="CHEBI:456216"/>
    </reaction>
</comment>
<feature type="active site" evidence="5">
    <location>
        <position position="155"/>
    </location>
</feature>
<dbReference type="PIRSF" id="PIRSF500175">
    <property type="entry name" value="Glu_ADT_D"/>
    <property type="match status" value="1"/>
</dbReference>
<dbReference type="SMART" id="SM00870">
    <property type="entry name" value="Asparaginase"/>
    <property type="match status" value="1"/>
</dbReference>
<dbReference type="Pfam" id="PF18195">
    <property type="entry name" value="GatD_N"/>
    <property type="match status" value="1"/>
</dbReference>
<dbReference type="GO" id="GO:0050567">
    <property type="term" value="F:glutaminyl-tRNA synthase (glutamine-hydrolyzing) activity"/>
    <property type="evidence" value="ECO:0007669"/>
    <property type="project" value="UniProtKB-UniRule"/>
</dbReference>
<dbReference type="InterPro" id="IPR036152">
    <property type="entry name" value="Asp/glu_Ase-like_sf"/>
</dbReference>
<dbReference type="NCBIfam" id="NF003217">
    <property type="entry name" value="PRK04183.1"/>
    <property type="match status" value="1"/>
</dbReference>
<evidence type="ECO:0000259" key="9">
    <source>
        <dbReference type="Pfam" id="PF00710"/>
    </source>
</evidence>
<name>A0A8J7W5H2_9EURY</name>
<keyword evidence="1 5" id="KW-0436">Ligase</keyword>
<proteinExistence type="inferred from homology"/>
<evidence type="ECO:0000256" key="7">
    <source>
        <dbReference type="PROSITE-ProRule" id="PRU10100"/>
    </source>
</evidence>
<comment type="subunit">
    <text evidence="5 8">Heterodimer of GatD and GatE.</text>
</comment>
<dbReference type="CDD" id="cd08962">
    <property type="entry name" value="GatD"/>
    <property type="match status" value="1"/>
</dbReference>
<dbReference type="InterPro" id="IPR027475">
    <property type="entry name" value="Asparaginase/glutaminase_AS2"/>
</dbReference>
<dbReference type="GO" id="GO:0006450">
    <property type="term" value="P:regulation of translational fidelity"/>
    <property type="evidence" value="ECO:0007669"/>
    <property type="project" value="InterPro"/>
</dbReference>
<dbReference type="RefSeq" id="WP_211529662.1">
    <property type="nucleotide sequence ID" value="NZ_JWHL01000001.1"/>
</dbReference>
<comment type="caution">
    <text evidence="12">The sequence shown here is derived from an EMBL/GenBank/DDBJ whole genome shotgun (WGS) entry which is preliminary data.</text>
</comment>
<dbReference type="Proteomes" id="UP000730161">
    <property type="component" value="Unassembled WGS sequence"/>
</dbReference>
<comment type="similarity">
    <text evidence="5 8">Belongs to the asparaginase 1 family. GatD subfamily.</text>
</comment>
<feature type="active site" evidence="5 7">
    <location>
        <position position="154"/>
    </location>
</feature>
<dbReference type="Pfam" id="PF17763">
    <property type="entry name" value="Asparaginase_C"/>
    <property type="match status" value="1"/>
</dbReference>
<evidence type="ECO:0000256" key="3">
    <source>
        <dbReference type="ARBA" id="ARBA00022840"/>
    </source>
</evidence>
<feature type="active site" evidence="5">
    <location>
        <position position="231"/>
    </location>
</feature>
<keyword evidence="3 5" id="KW-0067">ATP-binding</keyword>
<dbReference type="HAMAP" id="MF_00586">
    <property type="entry name" value="GatD"/>
    <property type="match status" value="1"/>
</dbReference>
<evidence type="ECO:0000259" key="10">
    <source>
        <dbReference type="Pfam" id="PF17763"/>
    </source>
</evidence>
<dbReference type="InterPro" id="IPR037152">
    <property type="entry name" value="L-asparaginase_N_sf"/>
</dbReference>
<dbReference type="InterPro" id="IPR040918">
    <property type="entry name" value="GatD_N"/>
</dbReference>
<dbReference type="Gene3D" id="3.40.50.1170">
    <property type="entry name" value="L-asparaginase, N-terminal domain"/>
    <property type="match status" value="1"/>
</dbReference>
<dbReference type="PROSITE" id="PS51732">
    <property type="entry name" value="ASN_GLN_ASE_3"/>
    <property type="match status" value="1"/>
</dbReference>
<dbReference type="PROSITE" id="PS00917">
    <property type="entry name" value="ASN_GLN_ASE_2"/>
    <property type="match status" value="1"/>
</dbReference>
<gene>
    <name evidence="5" type="primary">gatD</name>
    <name evidence="12" type="ORF">RJ53_00560</name>
</gene>
<dbReference type="GO" id="GO:0006520">
    <property type="term" value="P:amino acid metabolic process"/>
    <property type="evidence" value="ECO:0007669"/>
    <property type="project" value="InterPro"/>
</dbReference>
<evidence type="ECO:0000256" key="6">
    <source>
        <dbReference type="PROSITE-ProRule" id="PRU10099"/>
    </source>
</evidence>
<evidence type="ECO:0000259" key="11">
    <source>
        <dbReference type="Pfam" id="PF18195"/>
    </source>
</evidence>
<dbReference type="GO" id="GO:0004067">
    <property type="term" value="F:asparaginase activity"/>
    <property type="evidence" value="ECO:0007669"/>
    <property type="project" value="UniProtKB-UniRule"/>
</dbReference>
<evidence type="ECO:0000313" key="12">
    <source>
        <dbReference type="EMBL" id="MBR1368061.1"/>
    </source>
</evidence>
<dbReference type="InterPro" id="IPR011878">
    <property type="entry name" value="GatD"/>
</dbReference>
<dbReference type="InterPro" id="IPR027473">
    <property type="entry name" value="L-asparaginase_C"/>
</dbReference>
<evidence type="ECO:0000256" key="4">
    <source>
        <dbReference type="ARBA" id="ARBA00022917"/>
    </source>
</evidence>
<evidence type="ECO:0000313" key="13">
    <source>
        <dbReference type="Proteomes" id="UP000730161"/>
    </source>
</evidence>
<dbReference type="PANTHER" id="PTHR11707">
    <property type="entry name" value="L-ASPARAGINASE"/>
    <property type="match status" value="1"/>
</dbReference>
<dbReference type="PIRSF" id="PIRSF001220">
    <property type="entry name" value="L-ASNase_gatD"/>
    <property type="match status" value="1"/>
</dbReference>
<comment type="function">
    <text evidence="5 8">Allows the formation of correctly charged Gln-tRNA(Gln) through the transamidation of misacylated Glu-tRNA(Gln) in organisms which lack glutaminyl-tRNA synthetase. The reaction takes place in the presence of glutamine and ATP through an activated gamma-phospho-Glu-tRNA(Gln). The GatDE system is specific for glutamate and does not act on aspartate.</text>
</comment>
<dbReference type="PANTHER" id="PTHR11707:SF28">
    <property type="entry name" value="60 KDA LYSOPHOSPHOLIPASE"/>
    <property type="match status" value="1"/>
</dbReference>
<evidence type="ECO:0000256" key="5">
    <source>
        <dbReference type="HAMAP-Rule" id="MF_00586"/>
    </source>
</evidence>
<dbReference type="Pfam" id="PF00710">
    <property type="entry name" value="Asparaginase"/>
    <property type="match status" value="1"/>
</dbReference>
<evidence type="ECO:0000256" key="2">
    <source>
        <dbReference type="ARBA" id="ARBA00022741"/>
    </source>
</evidence>
<organism evidence="12 13">
    <name type="scientific">Methanocalculus chunghsingensis</name>
    <dbReference type="NCBI Taxonomy" id="156457"/>
    <lineage>
        <taxon>Archaea</taxon>
        <taxon>Methanobacteriati</taxon>
        <taxon>Methanobacteriota</taxon>
        <taxon>Stenosarchaea group</taxon>
        <taxon>Methanomicrobia</taxon>
        <taxon>Methanomicrobiales</taxon>
        <taxon>Methanocalculaceae</taxon>
        <taxon>Methanocalculus</taxon>
    </lineage>
</organism>
<reference evidence="12" key="1">
    <citation type="submission" date="2014-12" db="EMBL/GenBank/DDBJ databases">
        <authorList>
            <person name="Huang H.-H."/>
            <person name="Chen S.-C."/>
            <person name="Lai M.-C."/>
        </authorList>
    </citation>
    <scope>NUCLEOTIDE SEQUENCE</scope>
    <source>
        <strain evidence="12">K1F9705b</strain>
    </source>
</reference>
<keyword evidence="2 5" id="KW-0547">Nucleotide-binding</keyword>
<dbReference type="NCBIfam" id="TIGR00519">
    <property type="entry name" value="asnASE_I"/>
    <property type="match status" value="1"/>
</dbReference>
<dbReference type="Gene3D" id="3.40.50.40">
    <property type="match status" value="1"/>
</dbReference>
<dbReference type="NCBIfam" id="TIGR02153">
    <property type="entry name" value="gatD_arch"/>
    <property type="match status" value="1"/>
</dbReference>
<dbReference type="EMBL" id="JWHL01000001">
    <property type="protein sequence ID" value="MBR1368061.1"/>
    <property type="molecule type" value="Genomic_DNA"/>
</dbReference>
<dbReference type="SUPFAM" id="SSF141300">
    <property type="entry name" value="GatD N-terminal domain-like"/>
    <property type="match status" value="1"/>
</dbReference>
<evidence type="ECO:0000256" key="8">
    <source>
        <dbReference type="RuleBase" id="RU004457"/>
    </source>
</evidence>
<dbReference type="PRINTS" id="PR00139">
    <property type="entry name" value="ASNGLNASE"/>
</dbReference>
<dbReference type="InterPro" id="IPR040919">
    <property type="entry name" value="Asparaginase_C"/>
</dbReference>
<dbReference type="InterPro" id="IPR027474">
    <property type="entry name" value="L-asparaginase_N"/>
</dbReference>
<keyword evidence="13" id="KW-1185">Reference proteome</keyword>
<dbReference type="GO" id="GO:0005524">
    <property type="term" value="F:ATP binding"/>
    <property type="evidence" value="ECO:0007669"/>
    <property type="project" value="UniProtKB-KW"/>
</dbReference>
<feature type="domain" description="GatD N-terminal" evidence="11">
    <location>
        <begin position="2"/>
        <end position="45"/>
    </location>
</feature>
<dbReference type="EC" id="6.3.5.-" evidence="5 8"/>